<organism evidence="1 2">
    <name type="scientific">Sistotremastrum suecicum HHB10207 ss-3</name>
    <dbReference type="NCBI Taxonomy" id="1314776"/>
    <lineage>
        <taxon>Eukaryota</taxon>
        <taxon>Fungi</taxon>
        <taxon>Dikarya</taxon>
        <taxon>Basidiomycota</taxon>
        <taxon>Agaricomycotina</taxon>
        <taxon>Agaricomycetes</taxon>
        <taxon>Sistotremastrales</taxon>
        <taxon>Sistotremastraceae</taxon>
        <taxon>Sistotremastrum</taxon>
    </lineage>
</organism>
<proteinExistence type="predicted"/>
<sequence>MIGNPESFLRDAFTGSYFTPTTYLLSFIAAFHQWEREMTTVLRKGDGASVDQDHRRLGLTFVSAYHLEHGVPDLRAKIPAFDKSECERSYTIINAAVRIRNQSHEWAKRYERASAIVMKSAEVVALLPFPDVRSDGRLTSRSSKCVGIDVPPPITRPHSRRLLDWNDDNGS</sequence>
<name>A0A165WP44_9AGAM</name>
<dbReference type="AlphaFoldDB" id="A0A165WP44"/>
<keyword evidence="2" id="KW-1185">Reference proteome</keyword>
<evidence type="ECO:0000313" key="2">
    <source>
        <dbReference type="Proteomes" id="UP000076798"/>
    </source>
</evidence>
<dbReference type="Proteomes" id="UP000076798">
    <property type="component" value="Unassembled WGS sequence"/>
</dbReference>
<reference evidence="1 2" key="1">
    <citation type="journal article" date="2016" name="Mol. Biol. Evol.">
        <title>Comparative Genomics of Early-Diverging Mushroom-Forming Fungi Provides Insights into the Origins of Lignocellulose Decay Capabilities.</title>
        <authorList>
            <person name="Nagy L.G."/>
            <person name="Riley R."/>
            <person name="Tritt A."/>
            <person name="Adam C."/>
            <person name="Daum C."/>
            <person name="Floudas D."/>
            <person name="Sun H."/>
            <person name="Yadav J.S."/>
            <person name="Pangilinan J."/>
            <person name="Larsson K.H."/>
            <person name="Matsuura K."/>
            <person name="Barry K."/>
            <person name="Labutti K."/>
            <person name="Kuo R."/>
            <person name="Ohm R.A."/>
            <person name="Bhattacharya S.S."/>
            <person name="Shirouzu T."/>
            <person name="Yoshinaga Y."/>
            <person name="Martin F.M."/>
            <person name="Grigoriev I.V."/>
            <person name="Hibbett D.S."/>
        </authorList>
    </citation>
    <scope>NUCLEOTIDE SEQUENCE [LARGE SCALE GENOMIC DNA]</scope>
    <source>
        <strain evidence="1 2">HHB10207 ss-3</strain>
    </source>
</reference>
<gene>
    <name evidence="1" type="ORF">SISSUDRAFT_1123794</name>
</gene>
<accession>A0A165WP44</accession>
<evidence type="ECO:0000313" key="1">
    <source>
        <dbReference type="EMBL" id="KZT31383.1"/>
    </source>
</evidence>
<protein>
    <submittedName>
        <fullName evidence="1">Uncharacterized protein</fullName>
    </submittedName>
</protein>
<dbReference type="EMBL" id="KV428613">
    <property type="protein sequence ID" value="KZT31383.1"/>
    <property type="molecule type" value="Genomic_DNA"/>
</dbReference>